<dbReference type="SUPFAM" id="SSF49785">
    <property type="entry name" value="Galactose-binding domain-like"/>
    <property type="match status" value="8"/>
</dbReference>
<dbReference type="GO" id="GO:0016798">
    <property type="term" value="F:hydrolase activity, acting on glycosyl bonds"/>
    <property type="evidence" value="ECO:0007669"/>
    <property type="project" value="UniProtKB-KW"/>
</dbReference>
<dbReference type="InterPro" id="IPR000421">
    <property type="entry name" value="FA58C"/>
</dbReference>
<comment type="caution">
    <text evidence="7">The sequence shown here is derived from an EMBL/GenBank/DDBJ whole genome shotgun (WGS) entry which is preliminary data.</text>
</comment>
<dbReference type="Gene3D" id="2.60.120.1250">
    <property type="entry name" value="Peptidase M60, enhancin-like domain 1"/>
    <property type="match status" value="1"/>
</dbReference>
<evidence type="ECO:0000256" key="1">
    <source>
        <dbReference type="ARBA" id="ARBA00022614"/>
    </source>
</evidence>
<dbReference type="InterPro" id="IPR013783">
    <property type="entry name" value="Ig-like_fold"/>
</dbReference>
<name>A0A9X3XM20_9CLOT</name>
<feature type="domain" description="F5/8 type C" evidence="5">
    <location>
        <begin position="1756"/>
        <end position="1910"/>
    </location>
</feature>
<evidence type="ECO:0000313" key="7">
    <source>
        <dbReference type="EMBL" id="MDC4239607.1"/>
    </source>
</evidence>
<dbReference type="PANTHER" id="PTHR46652:SF3">
    <property type="entry name" value="LEUCINE-RICH REPEAT-CONTAINING PROTEIN 9"/>
    <property type="match status" value="1"/>
</dbReference>
<evidence type="ECO:0000313" key="8">
    <source>
        <dbReference type="Proteomes" id="UP001141183"/>
    </source>
</evidence>
<dbReference type="PROSITE" id="PS51450">
    <property type="entry name" value="LRR"/>
    <property type="match status" value="1"/>
</dbReference>
<feature type="domain" description="F5/8 type C" evidence="5">
    <location>
        <begin position="285"/>
        <end position="436"/>
    </location>
</feature>
<keyword evidence="3" id="KW-0378">Hydrolase</keyword>
<dbReference type="InterPro" id="IPR050836">
    <property type="entry name" value="SDS22/Internalin_LRR"/>
</dbReference>
<dbReference type="PROSITE" id="PS51723">
    <property type="entry name" value="PEPTIDASE_M60"/>
    <property type="match status" value="1"/>
</dbReference>
<dbReference type="Pfam" id="PF00754">
    <property type="entry name" value="F5_F8_type_C"/>
    <property type="match status" value="5"/>
</dbReference>
<dbReference type="Gene3D" id="3.80.10.10">
    <property type="entry name" value="Ribonuclease Inhibitor"/>
    <property type="match status" value="1"/>
</dbReference>
<proteinExistence type="predicted"/>
<dbReference type="Gene3D" id="2.60.40.10">
    <property type="entry name" value="Immunoglobulins"/>
    <property type="match status" value="4"/>
</dbReference>
<sequence length="2664" mass="300722">MNKKKIAAILIAALITNFSSTTVKVLADELSRNQVSITENTFVNELTQASISKFNLYNSDNLNAYNEVFKIDNSNIESITNNGGNYPNSTINKAIDGDFNTHWETGKPNSTDFTNEVIFKLNEVTNLNRIVYAARQSSAKGKGFAKEVEIYTSLTDEEDDFRLVSSGEYTGSTGDIVEIKFNPTEFKRIKFKFKKADQDWASASEFMFYKEDVVSDKVKNLFTDGTMSQVNEEFNNIEKINALEEEVKNHPLYSELKEDIENAKLIVENKEVNYIDAKVSKFKDMNSEILPQYDAIYKVLSSKVKSITTNGGQYASEAITKAMDGDINTKWHSGKQNSDSFTNEVVIELNELITLNRIVYTAPRGTNRGFAEAFDIYASRTTKGDTFELVSSGTSKATQDSIEIRFNPTEFRRVKFVFKKGYENWACAAEFGLYTQDEIAEKIDRLFTDDTMSSVSEEFNTLEKVQALEEEAKSHPFYDDYKENLEDAKILLQENKIEATTAKVSRLEAYHNGKDSEYSELFRMPNSNIANISANGGIYPNSKLEYMIDDKTETHWETNKNNTEDFTNEVIFTLDKPEVLNRIAFLARENRKGFPEEFEIYASETTKGDTFQLVATGSAQSTNDFLEFKFEPTKFKRIKFKFVKANINRPFVAEFRFYKEDKVYDKILNLFTDATMSKVSEEFNTKEKLEALENEAKNHPLYSSFKEDIENAKILLEENKIEATTAITRKFEDYFNEDYSELFKMDNDNIESIKNNAGHYASQVITNAIDDNPDTYWETNKANTSDFTNEVEVEFKEIVELNRILYGARKSDNKGFAQEFEIYGSTTSKGDTYQLVATGSHNKVSGLVEAKFSPTKFKRIKFKFKNSDQNWATLSEIAFYKQDVVSDKVDNLFTNGLMNELSEEFNTIEKLKDLENEVKGHPLESTFTEAFELANKILKGELETVKIITAEQHGDMVAHANRNLKFGFGNNNQPTGISAKPGDEITVYVDADPSQPMPKLVFSQQEGSFANWMRTVNLNPGKNVITVPDIAVDNWYRHDVTRGGSIYILNPYTSEQQPKTPVIRFASGDKYPFLTADTNVEEFKEFLIEYKKAIDEDIAKNPNVLDREVLDVFEFVSDHIVWTGTATGAYKAYIEKGANPLDTVNRYNNHMKELFKYYGLDGSNEQNDPKYIRENVRLAQPFGYMYAYTNHIGVQGDVMTSLLVGEPGWGLDHEIGHRMDVSTRLYGEVTNNMLPMYMSVYYNKIDNRIPFENKIYKNVISENSNKYSEGELAENLAVYWQLEMYKPGYWGNLNKLYRERNVNLGSENPDNIKMQYLVKFSSEVIGEDLSEYFARHGFEVNEETRQETSKYPKPDKKIWYLNNSKANYKGNGFTQDTNLDVTLNRVENGIKLTFSIDNNVKSDLLGYEILRDGELIGFTSTNSFIDTNADTTKNSKYEVVPYDINLGTGDSVSIESFSPSINIQQNKITLELREEFNPLDYIKVLSYEGNDIVSKVEIEHNVDTSQKGKYQVKYSVSDEGILVEKIVEVEVVSDYNYLSDLEWSAAQTQWGTPRRNTNIKGRVNGEVKDFEKGFGIHANGTITYDLAGKDYDNFEVLLGVDAGIAVQDTSSIKFEIIADGKTLANTEVLKYADNMEYINVPVKGINQLVIKVTDAGNGNTLDHAVIANPKLTTNNAKPVISVEDKIYKLGEAVDFESGIEARDAEDGNLSSDVEIVSNNYKEGKIGRFEVVYRVKDSDNNITEIKSYVTIYEDFTVNKSKFGEFDNLDKYNEEFKFGATSVTNNAGSYPGTVIGNAIDGNGNTHWETNKPNSDTFKNEVIFDLGESKEINRIAYKARNGGKGFARKFEIYTSNEAEGNDFILAGKGEYTGNVNDVVEFKIAKTTARRVMFKFIEANQDWASIGEVSFYGEDILADKINNELFTDSNKTEVTESYNTLDKVQALREEVKSHPAANLFEEELVKAEEIIRAKFPTIDVEDITYVKLNSNFDLTSGVTANDQEDGDITSNVTVNKNDFNINKSGEYTVTYTITDSAGNKASKDRKFVVYSNSTYVSDMEWDSAVSGWKTVNKDSAVNSSSKIKLKVNGEIKEFDKGIGAATNAEIVYKLDGNYTNFSTYVGTDKNYNDNRTTIIFKIFADGEEVYTSDVIRRDSEAELVNLDVTGVKELKLVADNADGNGLGDFASWADTKLYTTNAKPELTIPKSVSTKVGEAIDLNEEYTAIDAEDGDLTSSVEVTGEVNFNKPGKYPITYKVLDSDGNEVTKSRTIAVVNMEDYTYLTEYDWKFTQNSYAAPKKDISTSNNALRLTNEEGNEVSFERGIGAHATSTITYDLSDKDYAFFSSYVGVDRQMFGTVGSVSFEIYVDGEKKFDSGVMTSRDAMKYVEVDINDAKELKLVVTDGGNGIGSDHATWGDTKLYYANSESIDYTELSKLVESAKGIDREAYTEESLSVLDQAVGKATEMIENKASTYEEIQSMITELKETINSLKRVDLNKVIEIEDKYLKQDIQKALGLSGDITLKDMHNLRTLTGSSRRITSLKGLEYAENLEELNIEQNEVRDLSPLKNLKNLKVLNANLQIIEAGMATVENNKVILKERVVSKSGEALKPKEIMVGSEKLDVENSIDENGDISIDTSDMKAGLYGVYITYENKEDNHDVGILYIFNIE</sequence>
<reference evidence="7" key="1">
    <citation type="submission" date="2022-05" db="EMBL/GenBank/DDBJ databases">
        <title>Draft genome sequence of Clostridium tertium strain CP3 isolated from Peru.</title>
        <authorList>
            <person name="Hurtado R."/>
            <person name="Lima L."/>
            <person name="Sousa T."/>
            <person name="Jaiswal A.K."/>
            <person name="Tiwari S."/>
            <person name="Maturrano L."/>
            <person name="Brenig B."/>
            <person name="Azevedo V."/>
        </authorList>
    </citation>
    <scope>NUCLEOTIDE SEQUENCE</scope>
    <source>
        <strain evidence="7">CP3</strain>
    </source>
</reference>
<protein>
    <submittedName>
        <fullName evidence="7">NPCBM/NEW2 domain-containing protein</fullName>
    </submittedName>
</protein>
<evidence type="ECO:0000256" key="4">
    <source>
        <dbReference type="SAM" id="Coils"/>
    </source>
</evidence>
<keyword evidence="1" id="KW-0433">Leucine-rich repeat</keyword>
<dbReference type="Gene3D" id="2.60.120.260">
    <property type="entry name" value="Galactose-binding domain-like"/>
    <property type="match status" value="5"/>
</dbReference>
<dbReference type="PANTHER" id="PTHR46652">
    <property type="entry name" value="LEUCINE-RICH REPEAT AND IQ DOMAIN-CONTAINING PROTEIN 1-RELATED"/>
    <property type="match status" value="1"/>
</dbReference>
<dbReference type="Pfam" id="PF13402">
    <property type="entry name" value="Peptidase_M60"/>
    <property type="match status" value="1"/>
</dbReference>
<dbReference type="SUPFAM" id="SSF52075">
    <property type="entry name" value="Outer arm dynein light chain 1"/>
    <property type="match status" value="1"/>
</dbReference>
<evidence type="ECO:0000259" key="6">
    <source>
        <dbReference type="PROSITE" id="PS51723"/>
    </source>
</evidence>
<dbReference type="Pfam" id="PF16403">
    <property type="entry name" value="Bact_surface_Ig-like"/>
    <property type="match status" value="3"/>
</dbReference>
<dbReference type="InterPro" id="IPR013222">
    <property type="entry name" value="Glyco_hyd_98_carb-bd"/>
</dbReference>
<dbReference type="InterPro" id="IPR032179">
    <property type="entry name" value="Cry22Aa_Ig-like"/>
</dbReference>
<dbReference type="InterPro" id="IPR032675">
    <property type="entry name" value="LRR_dom_sf"/>
</dbReference>
<dbReference type="InterPro" id="IPR008979">
    <property type="entry name" value="Galactose-bd-like_sf"/>
</dbReference>
<dbReference type="InterPro" id="IPR038637">
    <property type="entry name" value="NPCBM_sf"/>
</dbReference>
<dbReference type="Gene3D" id="2.60.120.1060">
    <property type="entry name" value="NPCBM/NEW2 domain"/>
    <property type="match status" value="3"/>
</dbReference>
<feature type="coiled-coil region" evidence="4">
    <location>
        <begin position="2462"/>
        <end position="2489"/>
    </location>
</feature>
<dbReference type="InterPro" id="IPR001611">
    <property type="entry name" value="Leu-rich_rpt"/>
</dbReference>
<dbReference type="Gene3D" id="3.40.390.80">
    <property type="entry name" value="Peptidase M60, enhancin-like domain 2"/>
    <property type="match status" value="1"/>
</dbReference>
<feature type="domain" description="Peptidase M60" evidence="6">
    <location>
        <begin position="970"/>
        <end position="1287"/>
    </location>
</feature>
<dbReference type="RefSeq" id="WP_272470105.1">
    <property type="nucleotide sequence ID" value="NZ_JAMRYU010000004.1"/>
</dbReference>
<dbReference type="Pfam" id="PF08305">
    <property type="entry name" value="NPCBM"/>
    <property type="match status" value="3"/>
</dbReference>
<dbReference type="InterPro" id="IPR031161">
    <property type="entry name" value="Peptidase_M60_dom"/>
</dbReference>
<evidence type="ECO:0000259" key="5">
    <source>
        <dbReference type="PROSITE" id="PS50022"/>
    </source>
</evidence>
<evidence type="ECO:0000256" key="3">
    <source>
        <dbReference type="ARBA" id="ARBA00023295"/>
    </source>
</evidence>
<keyword evidence="2" id="KW-0677">Repeat</keyword>
<dbReference type="PROSITE" id="PS50022">
    <property type="entry name" value="FA58C_3"/>
    <property type="match status" value="2"/>
</dbReference>
<dbReference type="InterPro" id="IPR042279">
    <property type="entry name" value="Pep_M60_3"/>
</dbReference>
<dbReference type="SMART" id="SM00776">
    <property type="entry name" value="NPCBM"/>
    <property type="match status" value="3"/>
</dbReference>
<keyword evidence="4" id="KW-0175">Coiled coil</keyword>
<keyword evidence="3" id="KW-0326">Glycosidase</keyword>
<dbReference type="Proteomes" id="UP001141183">
    <property type="component" value="Unassembled WGS sequence"/>
</dbReference>
<dbReference type="EMBL" id="JAMRYU010000004">
    <property type="protein sequence ID" value="MDC4239607.1"/>
    <property type="molecule type" value="Genomic_DNA"/>
</dbReference>
<dbReference type="Gene3D" id="1.10.390.30">
    <property type="entry name" value="Peptidase M60, enhancin-like domain 3"/>
    <property type="match status" value="1"/>
</dbReference>
<dbReference type="Gene3D" id="1.20.1270.90">
    <property type="entry name" value="AF1782-like"/>
    <property type="match status" value="1"/>
</dbReference>
<evidence type="ECO:0000256" key="2">
    <source>
        <dbReference type="ARBA" id="ARBA00022737"/>
    </source>
</evidence>
<organism evidence="7 8">
    <name type="scientific">Clostridium tertium</name>
    <dbReference type="NCBI Taxonomy" id="1559"/>
    <lineage>
        <taxon>Bacteria</taxon>
        <taxon>Bacillati</taxon>
        <taxon>Bacillota</taxon>
        <taxon>Clostridia</taxon>
        <taxon>Eubacteriales</taxon>
        <taxon>Clostridiaceae</taxon>
        <taxon>Clostridium</taxon>
    </lineage>
</organism>
<gene>
    <name evidence="7" type="ORF">NE398_05430</name>
</gene>
<accession>A0A9X3XM20</accession>
<dbReference type="SMART" id="SM01276">
    <property type="entry name" value="M60-like"/>
    <property type="match status" value="1"/>
</dbReference>
<keyword evidence="8" id="KW-1185">Reference proteome</keyword>